<comment type="caution">
    <text evidence="1">The sequence shown here is derived from an EMBL/GenBank/DDBJ whole genome shotgun (WGS) entry which is preliminary data.</text>
</comment>
<name>A0A967AUW3_9FLAO</name>
<protein>
    <submittedName>
        <fullName evidence="1">Uncharacterized protein</fullName>
    </submittedName>
</protein>
<organism evidence="1 2">
    <name type="scientific">Pelagihabitans pacificus</name>
    <dbReference type="NCBI Taxonomy" id="2696054"/>
    <lineage>
        <taxon>Bacteria</taxon>
        <taxon>Pseudomonadati</taxon>
        <taxon>Bacteroidota</taxon>
        <taxon>Flavobacteriia</taxon>
        <taxon>Flavobacteriales</taxon>
        <taxon>Flavobacteriaceae</taxon>
        <taxon>Pelagihabitans</taxon>
    </lineage>
</organism>
<keyword evidence="2" id="KW-1185">Reference proteome</keyword>
<reference evidence="1" key="2">
    <citation type="submission" date="2020-03" db="EMBL/GenBank/DDBJ databases">
        <title>Flavobacteriaceae bacterium strain TP-CH-4, a member of the family Flavobacteriaceae isolated from a deep-sea seamount.</title>
        <authorList>
            <person name="Zhang D.-C."/>
        </authorList>
    </citation>
    <scope>NUCLEOTIDE SEQUENCE</scope>
    <source>
        <strain evidence="1">TP-CH-4</strain>
    </source>
</reference>
<evidence type="ECO:0000313" key="1">
    <source>
        <dbReference type="EMBL" id="NHF60683.1"/>
    </source>
</evidence>
<dbReference type="EMBL" id="VIKU02000004">
    <property type="protein sequence ID" value="NHF60683.1"/>
    <property type="molecule type" value="Genomic_DNA"/>
</dbReference>
<evidence type="ECO:0000313" key="2">
    <source>
        <dbReference type="Proteomes" id="UP000707206"/>
    </source>
</evidence>
<proteinExistence type="predicted"/>
<dbReference type="RefSeq" id="WP_166204937.1">
    <property type="nucleotide sequence ID" value="NZ_VIKU02000004.1"/>
</dbReference>
<sequence>MKLFLKIKWENCSVENGNGLTYFQNWKRTLTGDDERAQKNVPEQSVEG</sequence>
<accession>A0A967AUW3</accession>
<reference evidence="1" key="1">
    <citation type="submission" date="2019-07" db="EMBL/GenBank/DDBJ databases">
        <authorList>
            <person name="De-Chao Zhang Q."/>
        </authorList>
    </citation>
    <scope>NUCLEOTIDE SEQUENCE</scope>
    <source>
        <strain evidence="1">TP-CH-4</strain>
    </source>
</reference>
<dbReference type="AlphaFoldDB" id="A0A967AUW3"/>
<dbReference type="Proteomes" id="UP000707206">
    <property type="component" value="Unassembled WGS sequence"/>
</dbReference>
<gene>
    <name evidence="1" type="ORF">FK220_015110</name>
</gene>